<feature type="domain" description="Ketopantoate reductase C-terminal" evidence="4">
    <location>
        <begin position="314"/>
        <end position="437"/>
    </location>
</feature>
<dbReference type="EMBL" id="JAQQWI010000016">
    <property type="protein sequence ID" value="KAK8008702.1"/>
    <property type="molecule type" value="Genomic_DNA"/>
</dbReference>
<dbReference type="Gene3D" id="1.10.1040.10">
    <property type="entry name" value="N-(1-d-carboxylethyl)-l-norvaline Dehydrogenase, domain 2"/>
    <property type="match status" value="1"/>
</dbReference>
<dbReference type="Proteomes" id="UP001396898">
    <property type="component" value="Unassembled WGS sequence"/>
</dbReference>
<name>A0ABR1RES7_9PEZI</name>
<keyword evidence="6" id="KW-1185">Reference proteome</keyword>
<sequence length="487" mass="54177">MPIQGLSSRHEAFHLDPPLYHAPSLKQTNISSKPRAKENPFDVPFYRAPPEDTSARPARTTQVPITTDLGSATYQKAVESLNLSDHVHVLGFNREARYLMHCLSNAPGVPPPQLLLQHPDPITAWGNEGRKLVMQNADGAVTETEIQKPYYVGHRRTGATVGLAKVGPIQNLVITDSVGVRSCLARNNLLINHETTICLIGDGMGVMEHLNETVFQDPDTRPTYVLGTMSQKLSRYNAEPKTFSVTLRRPGRLCLTGIPREHLAEDADTPIDVSHWPAVVAKTRTQHLAKLLSGAPDLNVSPMRLDHFLRQKLPGMVFATVTNSISAALGLTYAGILSSPSARGLWHELTNELVYIVASMPELQESPEVISYFTGRNFKQRAFELLKRHDGTSPWVKLLRDGHRVPMTQFNGYFARIAEKTGARREVLETITAIVEARKQAKDEEIQVDIPMYRSPYMMDSDKVTAEGEPGEPIRLVYLNGKPRHKA</sequence>
<organism evidence="5 6">
    <name type="scientific">Apiospora marii</name>
    <dbReference type="NCBI Taxonomy" id="335849"/>
    <lineage>
        <taxon>Eukaryota</taxon>
        <taxon>Fungi</taxon>
        <taxon>Dikarya</taxon>
        <taxon>Ascomycota</taxon>
        <taxon>Pezizomycotina</taxon>
        <taxon>Sordariomycetes</taxon>
        <taxon>Xylariomycetidae</taxon>
        <taxon>Amphisphaeriales</taxon>
        <taxon>Apiosporaceae</taxon>
        <taxon>Apiospora</taxon>
    </lineage>
</organism>
<feature type="region of interest" description="Disordered" evidence="3">
    <location>
        <begin position="17"/>
        <end position="41"/>
    </location>
</feature>
<evidence type="ECO:0000256" key="3">
    <source>
        <dbReference type="SAM" id="MobiDB-lite"/>
    </source>
</evidence>
<evidence type="ECO:0000256" key="2">
    <source>
        <dbReference type="ARBA" id="ARBA00023002"/>
    </source>
</evidence>
<accession>A0ABR1RES7</accession>
<evidence type="ECO:0000256" key="1">
    <source>
        <dbReference type="ARBA" id="ARBA00022857"/>
    </source>
</evidence>
<comment type="caution">
    <text evidence="5">The sequence shown here is derived from an EMBL/GenBank/DDBJ whole genome shotgun (WGS) entry which is preliminary data.</text>
</comment>
<evidence type="ECO:0000259" key="4">
    <source>
        <dbReference type="Pfam" id="PF08546"/>
    </source>
</evidence>
<dbReference type="InterPro" id="IPR013328">
    <property type="entry name" value="6PGD_dom2"/>
</dbReference>
<dbReference type="PANTHER" id="PTHR43765:SF2">
    <property type="entry name" value="2-DEHYDROPANTOATE 2-REDUCTASE"/>
    <property type="match status" value="1"/>
</dbReference>
<evidence type="ECO:0000313" key="5">
    <source>
        <dbReference type="EMBL" id="KAK8008702.1"/>
    </source>
</evidence>
<protein>
    <recommendedName>
        <fullName evidence="4">Ketopantoate reductase C-terminal domain-containing protein</fullName>
    </recommendedName>
</protein>
<dbReference type="InterPro" id="IPR050838">
    <property type="entry name" value="Ketopantoate_reductase"/>
</dbReference>
<gene>
    <name evidence="5" type="ORF">PG991_011253</name>
</gene>
<dbReference type="PANTHER" id="PTHR43765">
    <property type="entry name" value="2-DEHYDROPANTOATE 2-REDUCTASE-RELATED"/>
    <property type="match status" value="1"/>
</dbReference>
<evidence type="ECO:0000313" key="6">
    <source>
        <dbReference type="Proteomes" id="UP001396898"/>
    </source>
</evidence>
<dbReference type="Pfam" id="PF08546">
    <property type="entry name" value="ApbA_C"/>
    <property type="match status" value="1"/>
</dbReference>
<keyword evidence="1" id="KW-0521">NADP</keyword>
<proteinExistence type="predicted"/>
<dbReference type="InterPro" id="IPR013752">
    <property type="entry name" value="KPA_reductase"/>
</dbReference>
<reference evidence="5 6" key="1">
    <citation type="submission" date="2023-01" db="EMBL/GenBank/DDBJ databases">
        <title>Analysis of 21 Apiospora genomes using comparative genomics revels a genus with tremendous synthesis potential of carbohydrate active enzymes and secondary metabolites.</title>
        <authorList>
            <person name="Sorensen T."/>
        </authorList>
    </citation>
    <scope>NUCLEOTIDE SEQUENCE [LARGE SCALE GENOMIC DNA]</scope>
    <source>
        <strain evidence="5 6">CBS 20057</strain>
    </source>
</reference>
<keyword evidence="2" id="KW-0560">Oxidoreductase</keyword>